<organism evidence="1 2">
    <name type="scientific">Lichenicola cladoniae</name>
    <dbReference type="NCBI Taxonomy" id="1484109"/>
    <lineage>
        <taxon>Bacteria</taxon>
        <taxon>Pseudomonadati</taxon>
        <taxon>Pseudomonadota</taxon>
        <taxon>Alphaproteobacteria</taxon>
        <taxon>Acetobacterales</taxon>
        <taxon>Acetobacteraceae</taxon>
        <taxon>Lichenicola</taxon>
    </lineage>
</organism>
<protein>
    <submittedName>
        <fullName evidence="1">Uncharacterized protein</fullName>
    </submittedName>
</protein>
<evidence type="ECO:0000313" key="2">
    <source>
        <dbReference type="Proteomes" id="UP000500767"/>
    </source>
</evidence>
<reference evidence="1 2" key="1">
    <citation type="journal article" date="2014" name="World J. Microbiol. Biotechnol.">
        <title>Biodiversity and physiological characteristics of Antarctic and Arctic lichens-associated bacteria.</title>
        <authorList>
            <person name="Lee Y.M."/>
            <person name="Kim E.H."/>
            <person name="Lee H.K."/>
            <person name="Hong S.G."/>
        </authorList>
    </citation>
    <scope>NUCLEOTIDE SEQUENCE [LARGE SCALE GENOMIC DNA]</scope>
    <source>
        <strain evidence="1 2">PAMC 26569</strain>
    </source>
</reference>
<gene>
    <name evidence="1" type="ORF">HN018_08025</name>
</gene>
<dbReference type="AlphaFoldDB" id="A0A6M8HNZ5"/>
<dbReference type="EMBL" id="CP053708">
    <property type="protein sequence ID" value="QKE90001.1"/>
    <property type="molecule type" value="Genomic_DNA"/>
</dbReference>
<evidence type="ECO:0000313" key="1">
    <source>
        <dbReference type="EMBL" id="QKE90001.1"/>
    </source>
</evidence>
<dbReference type="Proteomes" id="UP000500767">
    <property type="component" value="Chromosome"/>
</dbReference>
<name>A0A6M8HNZ5_9PROT</name>
<dbReference type="RefSeq" id="WP_171835029.1">
    <property type="nucleotide sequence ID" value="NZ_CP053708.1"/>
</dbReference>
<sequence>MSGTLRDRRLRYARTILQSRQCSIALVGETSDLEGLRVLVLGTSAADTLCALMHTECRKAEARTPDAHAETQSADLVLVPHVTLATINPVINQAIRSLDHHGRIVIASPAGERHFIDLTVAALVQAGFEPPFLEFDGGETRIHASCGEVVARA</sequence>
<keyword evidence="2" id="KW-1185">Reference proteome</keyword>
<dbReference type="KEGG" id="lck:HN018_08025"/>
<accession>A0A6M8HNZ5</accession>
<proteinExistence type="predicted"/>